<comment type="caution">
    <text evidence="12">The sequence shown here is derived from an EMBL/GenBank/DDBJ whole genome shotgun (WGS) entry which is preliminary data.</text>
</comment>
<dbReference type="GO" id="GO:0000398">
    <property type="term" value="P:mRNA splicing, via spliceosome"/>
    <property type="evidence" value="ECO:0007669"/>
    <property type="project" value="InterPro"/>
</dbReference>
<keyword evidence="5 7" id="KW-0378">Hydrolase</keyword>
<feature type="signal peptide" evidence="10">
    <location>
        <begin position="1"/>
        <end position="24"/>
    </location>
</feature>
<dbReference type="FunFam" id="1.25.40.10:FF:000304">
    <property type="entry name" value="Putative Pre-mRNA-splicing factor prp1"/>
    <property type="match status" value="1"/>
</dbReference>
<dbReference type="SUPFAM" id="SSF48452">
    <property type="entry name" value="TPR-like"/>
    <property type="match status" value="2"/>
</dbReference>
<dbReference type="SUPFAM" id="SSF51445">
    <property type="entry name" value="(Trans)glycosidases"/>
    <property type="match status" value="1"/>
</dbReference>
<dbReference type="Proteomes" id="UP000489600">
    <property type="component" value="Unassembled WGS sequence"/>
</dbReference>
<accession>A0A565C7T2</accession>
<dbReference type="Gene3D" id="3.20.20.80">
    <property type="entry name" value="Glycosidases"/>
    <property type="match status" value="1"/>
</dbReference>
<evidence type="ECO:0000256" key="8">
    <source>
        <dbReference type="RuleBase" id="RU003679"/>
    </source>
</evidence>
<evidence type="ECO:0000256" key="4">
    <source>
        <dbReference type="ARBA" id="ARBA00022729"/>
    </source>
</evidence>
<organism evidence="12 13">
    <name type="scientific">Arabis nemorensis</name>
    <dbReference type="NCBI Taxonomy" id="586526"/>
    <lineage>
        <taxon>Eukaryota</taxon>
        <taxon>Viridiplantae</taxon>
        <taxon>Streptophyta</taxon>
        <taxon>Embryophyta</taxon>
        <taxon>Tracheophyta</taxon>
        <taxon>Spermatophyta</taxon>
        <taxon>Magnoliopsida</taxon>
        <taxon>eudicotyledons</taxon>
        <taxon>Gunneridae</taxon>
        <taxon>Pentapetalae</taxon>
        <taxon>rosids</taxon>
        <taxon>malvids</taxon>
        <taxon>Brassicales</taxon>
        <taxon>Brassicaceae</taxon>
        <taxon>Arabideae</taxon>
        <taxon>Arabis</taxon>
    </lineage>
</organism>
<dbReference type="GO" id="GO:0030246">
    <property type="term" value="F:carbohydrate binding"/>
    <property type="evidence" value="ECO:0007669"/>
    <property type="project" value="InterPro"/>
</dbReference>
<evidence type="ECO:0000313" key="12">
    <source>
        <dbReference type="EMBL" id="VVB09607.1"/>
    </source>
</evidence>
<dbReference type="Pfam" id="PF01301">
    <property type="entry name" value="Glyco_hydro_35"/>
    <property type="match status" value="1"/>
</dbReference>
<feature type="chain" id="PRO_5022108848" description="Beta-galactosidase" evidence="10">
    <location>
        <begin position="25"/>
        <end position="1260"/>
    </location>
</feature>
<dbReference type="AlphaFoldDB" id="A0A565C7T2"/>
<keyword evidence="13" id="KW-1185">Reference proteome</keyword>
<dbReference type="InterPro" id="IPR001944">
    <property type="entry name" value="Glycoside_Hdrlase_35"/>
</dbReference>
<dbReference type="InterPro" id="IPR000922">
    <property type="entry name" value="Lectin_gal-bd_dom"/>
</dbReference>
<sequence>MKSRTRYLIAILLQVSLCFKACHAGGEDDDDYNDKEKKTTKSKGVTYDGTSLIINGKRELLYSGSVHYPRSTPDMWPSIIEKARIGRLNTIQTYVFWNVHEPEQGKWDFEGRFDLVKFIKVVHEKGLYVTLRLGPFIQAEWTHGGLPYWLREVPEVFFRTDNEPFKRYVRKILGMMKEEKLFASQGGPIILGQIENEYNAVQLAYKEDGERYIKWAADLVESLNLGIPWVMCKQNDAPGNVINACNGRHCGDTFKGPNRHDKPSLWTENWTTQFRVFGDPPTHRTADDIAFSVARFFSKNGSHVNYYMYHGGTNFGRTSAHFVTTRYYDDAPLDEYGMEKEPKYGHLKHVHRALELCKKALLWGHPRAQKLGPDTEVRYYEQPGTKVCAAFLANNNTRESNTVKFKGQDYVLPSRSISILPDCKTVVYNTAQIVAQHSWRNYVKSEKTSKGLKFETYSENIPSKLDGDSLIPAELYYLTKDKTDYAWYTTSIKIEEDDLPDQKKVKTMLKVASLGHAIIVYVNGEYQGNEHGSHEMKSFVFTKPLNLKTGDNYISILGVLTGLPDSGSYMEKRYAGPRSISIIGLKSGTRDLTETNEWGHLAGLEGEKKEVYTEEGSKKVKWEKDGERKPLTWYKTYFETPEGENTVAIRMKGMGKGLIWVNGKGVGRYWISFLSPLGEPTQLEDTICSYVGEDYPVSVKSWKREGAQIASRIKDMRLKATMKCPPEKQIVGVEFASFGDPIGTCGNFTMGKCSAPKSKEVVEKNCLGKNRCSIVVERETFGDKGCPKIVKTLAVQGYVFQSRDMVIPNVKTLSIDSATTISAFEKLAVGLQGLPHAPILVLLRVLADQENHKFDEFEGNDAGLFVNAEFDDEDKEADEIWEAIDRRMDSRRKDRREAKLKEEIKNYRAKNPKIKLQDLSADEWPNPTSRAAGGSETPWTDLTTVGEGRGTVLSLKLDKLSDSISRGIKQIPCSVKLWLEAAKLEHDEEKKSRVLRKGLEHVPDSVRLWKTLVDLANEEDAIVLLHRAVECCPLSPELWIALAMLETYEEAKRVLNKAREKLPKERGIWITAAKLEEANGNSANVRKIIEKGINALKREGVVIDREKWMEEAEASERAGSVATCKAVVENIIGFEVDEEDRKRTWVADAEECLKRGSIETARAIYAHALTVFLTKKSIWLKAAHLEKSHGSRESLDAVLRKAVTYLPQNEVLWLMGAKEKWLAGDVQAARCILQETHAPKESGLRLSSSSLRTRRWSGRG</sequence>
<keyword evidence="6 7" id="KW-0326">Glycosidase</keyword>
<dbReference type="Gene3D" id="2.60.120.260">
    <property type="entry name" value="Galactose-binding domain-like"/>
    <property type="match status" value="2"/>
</dbReference>
<dbReference type="SMART" id="SM00386">
    <property type="entry name" value="HAT"/>
    <property type="match status" value="3"/>
</dbReference>
<comment type="catalytic activity">
    <reaction evidence="1 7">
        <text>Hydrolysis of terminal non-reducing beta-D-galactose residues in beta-D-galactosides.</text>
        <dbReference type="EC" id="3.2.1.23"/>
    </reaction>
</comment>
<evidence type="ECO:0000256" key="2">
    <source>
        <dbReference type="ARBA" id="ARBA00009809"/>
    </source>
</evidence>
<dbReference type="Gene3D" id="1.25.40.10">
    <property type="entry name" value="Tetratricopeptide repeat domain"/>
    <property type="match status" value="1"/>
</dbReference>
<dbReference type="SUPFAM" id="SSF49785">
    <property type="entry name" value="Galactose-binding domain-like"/>
    <property type="match status" value="2"/>
</dbReference>
<evidence type="ECO:0000256" key="3">
    <source>
        <dbReference type="ARBA" id="ARBA00012756"/>
    </source>
</evidence>
<keyword evidence="4 10" id="KW-0732">Signal</keyword>
<evidence type="ECO:0000256" key="7">
    <source>
        <dbReference type="RuleBase" id="RU000675"/>
    </source>
</evidence>
<evidence type="ECO:0000256" key="9">
    <source>
        <dbReference type="SAM" id="MobiDB-lite"/>
    </source>
</evidence>
<name>A0A565C7T2_9BRAS</name>
<dbReference type="OrthoDB" id="1657402at2759"/>
<dbReference type="InterPro" id="IPR010491">
    <property type="entry name" value="PRP1_N"/>
</dbReference>
<dbReference type="InterPro" id="IPR019801">
    <property type="entry name" value="Glyco_hydro_35_CS"/>
</dbReference>
<evidence type="ECO:0000256" key="1">
    <source>
        <dbReference type="ARBA" id="ARBA00001412"/>
    </source>
</evidence>
<evidence type="ECO:0000256" key="10">
    <source>
        <dbReference type="SAM" id="SignalP"/>
    </source>
</evidence>
<proteinExistence type="inferred from homology"/>
<dbReference type="EMBL" id="CABITT030000007">
    <property type="protein sequence ID" value="VVB09607.1"/>
    <property type="molecule type" value="Genomic_DNA"/>
</dbReference>
<dbReference type="FunFam" id="3.20.20.80:FF:000006">
    <property type="entry name" value="Beta-galactosidase"/>
    <property type="match status" value="1"/>
</dbReference>
<dbReference type="PROSITE" id="PS50228">
    <property type="entry name" value="SUEL_LECTIN"/>
    <property type="match status" value="1"/>
</dbReference>
<dbReference type="Pfam" id="PF02140">
    <property type="entry name" value="SUEL_Lectin"/>
    <property type="match status" value="1"/>
</dbReference>
<dbReference type="PROSITE" id="PS01182">
    <property type="entry name" value="GLYCOSYL_HYDROL_F35"/>
    <property type="match status" value="1"/>
</dbReference>
<dbReference type="InterPro" id="IPR017853">
    <property type="entry name" value="GH"/>
</dbReference>
<reference evidence="12" key="1">
    <citation type="submission" date="2019-07" db="EMBL/GenBank/DDBJ databases">
        <authorList>
            <person name="Dittberner H."/>
        </authorList>
    </citation>
    <scope>NUCLEOTIDE SEQUENCE [LARGE SCALE GENOMIC DNA]</scope>
</reference>
<dbReference type="CDD" id="cd22842">
    <property type="entry name" value="Gal_Rha_Lectin_BGal"/>
    <property type="match status" value="1"/>
</dbReference>
<evidence type="ECO:0000256" key="6">
    <source>
        <dbReference type="ARBA" id="ARBA00023295"/>
    </source>
</evidence>
<dbReference type="EC" id="3.2.1.23" evidence="3 7"/>
<protein>
    <recommendedName>
        <fullName evidence="3 7">Beta-galactosidase</fullName>
        <ecNumber evidence="3 7">3.2.1.23</ecNumber>
    </recommendedName>
</protein>
<evidence type="ECO:0000259" key="11">
    <source>
        <dbReference type="PROSITE" id="PS50228"/>
    </source>
</evidence>
<evidence type="ECO:0000313" key="13">
    <source>
        <dbReference type="Proteomes" id="UP000489600"/>
    </source>
</evidence>
<evidence type="ECO:0000256" key="5">
    <source>
        <dbReference type="ARBA" id="ARBA00022801"/>
    </source>
</evidence>
<dbReference type="InterPro" id="IPR003107">
    <property type="entry name" value="HAT"/>
</dbReference>
<dbReference type="InterPro" id="IPR011990">
    <property type="entry name" value="TPR-like_helical_dom_sf"/>
</dbReference>
<dbReference type="PANTHER" id="PTHR23421">
    <property type="entry name" value="BETA-GALACTOSIDASE RELATED"/>
    <property type="match status" value="1"/>
</dbReference>
<dbReference type="GO" id="GO:0005975">
    <property type="term" value="P:carbohydrate metabolic process"/>
    <property type="evidence" value="ECO:0007669"/>
    <property type="project" value="InterPro"/>
</dbReference>
<dbReference type="InterPro" id="IPR048913">
    <property type="entry name" value="BetaGal_gal-bd"/>
</dbReference>
<comment type="similarity">
    <text evidence="2 8">Belongs to the glycosyl hydrolase 35 family.</text>
</comment>
<gene>
    <name evidence="12" type="ORF">ANE_LOCUS20051</name>
</gene>
<dbReference type="FunFam" id="1.25.40.10:FF:003529">
    <property type="entry name" value="Uncharacterized protein"/>
    <property type="match status" value="1"/>
</dbReference>
<dbReference type="Pfam" id="PF21467">
    <property type="entry name" value="BetaGal_gal-bd"/>
    <property type="match status" value="1"/>
</dbReference>
<dbReference type="InterPro" id="IPR043159">
    <property type="entry name" value="Lectin_gal-bd_sf"/>
</dbReference>
<dbReference type="Pfam" id="PF17834">
    <property type="entry name" value="GHD"/>
    <property type="match status" value="1"/>
</dbReference>
<dbReference type="InterPro" id="IPR041392">
    <property type="entry name" value="GHD"/>
</dbReference>
<dbReference type="InterPro" id="IPR031330">
    <property type="entry name" value="Gly_Hdrlase_35_cat"/>
</dbReference>
<dbReference type="PRINTS" id="PR00742">
    <property type="entry name" value="GLHYDRLASE35"/>
</dbReference>
<dbReference type="GO" id="GO:0004565">
    <property type="term" value="F:beta-galactosidase activity"/>
    <property type="evidence" value="ECO:0007669"/>
    <property type="project" value="UniProtKB-EC"/>
</dbReference>
<feature type="region of interest" description="Disordered" evidence="9">
    <location>
        <begin position="918"/>
        <end position="945"/>
    </location>
</feature>
<dbReference type="Gene3D" id="2.60.120.740">
    <property type="match status" value="1"/>
</dbReference>
<dbReference type="InterPro" id="IPR008979">
    <property type="entry name" value="Galactose-bd-like_sf"/>
</dbReference>
<feature type="domain" description="SUEL-type lectin" evidence="11">
    <location>
        <begin position="714"/>
        <end position="796"/>
    </location>
</feature>
<dbReference type="Pfam" id="PF06424">
    <property type="entry name" value="PRP1_N"/>
    <property type="match status" value="1"/>
</dbReference>